<name>A0A2P5EN65_TREOI</name>
<evidence type="ECO:0000313" key="1">
    <source>
        <dbReference type="EMBL" id="PON86994.1"/>
    </source>
</evidence>
<keyword evidence="2" id="KW-1185">Reference proteome</keyword>
<organism evidence="1 2">
    <name type="scientific">Trema orientale</name>
    <name type="common">Charcoal tree</name>
    <name type="synonym">Celtis orientalis</name>
    <dbReference type="NCBI Taxonomy" id="63057"/>
    <lineage>
        <taxon>Eukaryota</taxon>
        <taxon>Viridiplantae</taxon>
        <taxon>Streptophyta</taxon>
        <taxon>Embryophyta</taxon>
        <taxon>Tracheophyta</taxon>
        <taxon>Spermatophyta</taxon>
        <taxon>Magnoliopsida</taxon>
        <taxon>eudicotyledons</taxon>
        <taxon>Gunneridae</taxon>
        <taxon>Pentapetalae</taxon>
        <taxon>rosids</taxon>
        <taxon>fabids</taxon>
        <taxon>Rosales</taxon>
        <taxon>Cannabaceae</taxon>
        <taxon>Trema</taxon>
    </lineage>
</organism>
<evidence type="ECO:0000313" key="2">
    <source>
        <dbReference type="Proteomes" id="UP000237000"/>
    </source>
</evidence>
<dbReference type="Proteomes" id="UP000237000">
    <property type="component" value="Unassembled WGS sequence"/>
</dbReference>
<protein>
    <submittedName>
        <fullName evidence="1">Uncharacterized protein</fullName>
    </submittedName>
</protein>
<comment type="caution">
    <text evidence="1">The sequence shown here is derived from an EMBL/GenBank/DDBJ whole genome shotgun (WGS) entry which is preliminary data.</text>
</comment>
<accession>A0A2P5EN65</accession>
<sequence>MSRISIFIRIVCSGCGTRSNRLGWVMNLRVTNILLRMLSRRNLNQRWLSNCCCRSVHARGNFGLTQLGIPYGIVSCRWRSNHSWIGMCLGVARRDTSRSFTYIGLLH</sequence>
<proteinExistence type="predicted"/>
<dbReference type="InParanoid" id="A0A2P5EN65"/>
<reference evidence="2" key="1">
    <citation type="submission" date="2016-06" db="EMBL/GenBank/DDBJ databases">
        <title>Parallel loss of symbiosis genes in relatives of nitrogen-fixing non-legume Parasponia.</title>
        <authorList>
            <person name="Van Velzen R."/>
            <person name="Holmer R."/>
            <person name="Bu F."/>
            <person name="Rutten L."/>
            <person name="Van Zeijl A."/>
            <person name="Liu W."/>
            <person name="Santuari L."/>
            <person name="Cao Q."/>
            <person name="Sharma T."/>
            <person name="Shen D."/>
            <person name="Roswanjaya Y."/>
            <person name="Wardhani T."/>
            <person name="Kalhor M.S."/>
            <person name="Jansen J."/>
            <person name="Van den Hoogen J."/>
            <person name="Gungor B."/>
            <person name="Hartog M."/>
            <person name="Hontelez J."/>
            <person name="Verver J."/>
            <person name="Yang W.-C."/>
            <person name="Schijlen E."/>
            <person name="Repin R."/>
            <person name="Schilthuizen M."/>
            <person name="Schranz E."/>
            <person name="Heidstra R."/>
            <person name="Miyata K."/>
            <person name="Fedorova E."/>
            <person name="Kohlen W."/>
            <person name="Bisseling T."/>
            <person name="Smit S."/>
            <person name="Geurts R."/>
        </authorList>
    </citation>
    <scope>NUCLEOTIDE SEQUENCE [LARGE SCALE GENOMIC DNA]</scope>
    <source>
        <strain evidence="2">cv. RG33-2</strain>
    </source>
</reference>
<gene>
    <name evidence="1" type="ORF">TorRG33x02_172410</name>
</gene>
<dbReference type="OrthoDB" id="10286569at2759"/>
<dbReference type="EMBL" id="JXTC01000123">
    <property type="protein sequence ID" value="PON86994.1"/>
    <property type="molecule type" value="Genomic_DNA"/>
</dbReference>
<dbReference type="AlphaFoldDB" id="A0A2P5EN65"/>